<keyword evidence="9" id="KW-1185">Reference proteome</keyword>
<dbReference type="RefSeq" id="WP_055664739.1">
    <property type="nucleotide sequence ID" value="NZ_CYPR01000228.1"/>
</dbReference>
<evidence type="ECO:0000256" key="5">
    <source>
        <dbReference type="ARBA" id="ARBA00023136"/>
    </source>
</evidence>
<proteinExistence type="predicted"/>
<dbReference type="PROSITE" id="PS50850">
    <property type="entry name" value="MFS"/>
    <property type="match status" value="1"/>
</dbReference>
<dbReference type="EMBL" id="CYPR01000228">
    <property type="protein sequence ID" value="CUH40745.1"/>
    <property type="molecule type" value="Genomic_DNA"/>
</dbReference>
<keyword evidence="2" id="KW-1003">Cell membrane</keyword>
<feature type="transmembrane region" description="Helical" evidence="6">
    <location>
        <begin position="73"/>
        <end position="91"/>
    </location>
</feature>
<dbReference type="AlphaFoldDB" id="A0A0M7BH74"/>
<dbReference type="InterPro" id="IPR011701">
    <property type="entry name" value="MFS"/>
</dbReference>
<feature type="transmembrane region" description="Helical" evidence="6">
    <location>
        <begin position="267"/>
        <end position="285"/>
    </location>
</feature>
<evidence type="ECO:0000259" key="7">
    <source>
        <dbReference type="PROSITE" id="PS50850"/>
    </source>
</evidence>
<dbReference type="SUPFAM" id="SSF103473">
    <property type="entry name" value="MFS general substrate transporter"/>
    <property type="match status" value="1"/>
</dbReference>
<dbReference type="STRING" id="313367.JSE7799_03480"/>
<keyword evidence="4 6" id="KW-1133">Transmembrane helix</keyword>
<evidence type="ECO:0000313" key="8">
    <source>
        <dbReference type="EMBL" id="CUH40745.1"/>
    </source>
</evidence>
<evidence type="ECO:0000256" key="6">
    <source>
        <dbReference type="SAM" id="Phobius"/>
    </source>
</evidence>
<name>A0A0M7BH74_9RHOB</name>
<feature type="transmembrane region" description="Helical" evidence="6">
    <location>
        <begin position="323"/>
        <end position="346"/>
    </location>
</feature>
<sequence length="386" mass="39767">MNAGLLFLGLAYVLSQFYRAFLAVLAPDLTADIGVTAAQLGRASGIWFLVFAAMQIPVGWALDRIGPRRTASVLLAVAGGGGAALFSLATARWQIDVAMGLIGAGCAPVLMASYYIFARIYRPAVFATLAAALVGIGSTGNIAASVPLGWAADLIGWRGAMQALAGMTLAVAAGCWFTVRDPEAVAGGARGSLLDVLRIPAIWLIGPMLLVNYAPSAGLRGLWAGPYVAEFYGTALVGTVTLIMGMAMVAGNFAYGPLDRLLGTRKWVVLGGNMMGAAACAMLWLNPVPGLWTAAALLAAIGAFGASYAVVVAHGRAFIPPHLVGRGVTLLNLFSIGGVGLMQLASARIFETAGGGEAGFRALFGFCALALTLGCATYLFSRDRTD</sequence>
<feature type="transmembrane region" description="Helical" evidence="6">
    <location>
        <begin position="124"/>
        <end position="148"/>
    </location>
</feature>
<feature type="transmembrane region" description="Helical" evidence="6">
    <location>
        <begin position="97"/>
        <end position="117"/>
    </location>
</feature>
<evidence type="ECO:0000256" key="3">
    <source>
        <dbReference type="ARBA" id="ARBA00022692"/>
    </source>
</evidence>
<dbReference type="InterPro" id="IPR020846">
    <property type="entry name" value="MFS_dom"/>
</dbReference>
<feature type="transmembrane region" description="Helical" evidence="6">
    <location>
        <begin position="358"/>
        <end position="380"/>
    </location>
</feature>
<dbReference type="OrthoDB" id="272777at2"/>
<dbReference type="InterPro" id="IPR036259">
    <property type="entry name" value="MFS_trans_sf"/>
</dbReference>
<dbReference type="InterPro" id="IPR050189">
    <property type="entry name" value="MFS_Efflux_Transporters"/>
</dbReference>
<reference evidence="8 9" key="1">
    <citation type="submission" date="2015-09" db="EMBL/GenBank/DDBJ databases">
        <authorList>
            <person name="Jackson K.R."/>
            <person name="Lunt B.L."/>
            <person name="Fisher J.N.B."/>
            <person name="Gardner A.V."/>
            <person name="Bailey M.E."/>
            <person name="Deus L.M."/>
            <person name="Earl A.S."/>
            <person name="Gibby P.D."/>
            <person name="Hartmann K.A."/>
            <person name="Liu J.E."/>
            <person name="Manci A.M."/>
            <person name="Nielsen D.A."/>
            <person name="Solomon M.B."/>
            <person name="Breakwell D.P."/>
            <person name="Burnett S.H."/>
            <person name="Grose J.H."/>
        </authorList>
    </citation>
    <scope>NUCLEOTIDE SEQUENCE [LARGE SCALE GENOMIC DNA]</scope>
    <source>
        <strain evidence="8 9">CECT 7799</strain>
    </source>
</reference>
<dbReference type="Pfam" id="PF07690">
    <property type="entry name" value="MFS_1"/>
    <property type="match status" value="1"/>
</dbReference>
<dbReference type="Gene3D" id="1.20.1250.20">
    <property type="entry name" value="MFS general substrate transporter like domains"/>
    <property type="match status" value="2"/>
</dbReference>
<dbReference type="PANTHER" id="PTHR43124:SF3">
    <property type="entry name" value="CHLORAMPHENICOL EFFLUX PUMP RV0191"/>
    <property type="match status" value="1"/>
</dbReference>
<keyword evidence="5 6" id="KW-0472">Membrane</keyword>
<evidence type="ECO:0000256" key="1">
    <source>
        <dbReference type="ARBA" id="ARBA00004651"/>
    </source>
</evidence>
<evidence type="ECO:0000256" key="2">
    <source>
        <dbReference type="ARBA" id="ARBA00022475"/>
    </source>
</evidence>
<feature type="transmembrane region" description="Helical" evidence="6">
    <location>
        <begin position="160"/>
        <end position="179"/>
    </location>
</feature>
<organism evidence="8 9">
    <name type="scientific">Jannaschia seosinensis</name>
    <dbReference type="NCBI Taxonomy" id="313367"/>
    <lineage>
        <taxon>Bacteria</taxon>
        <taxon>Pseudomonadati</taxon>
        <taxon>Pseudomonadota</taxon>
        <taxon>Alphaproteobacteria</taxon>
        <taxon>Rhodobacterales</taxon>
        <taxon>Roseobacteraceae</taxon>
        <taxon>Jannaschia</taxon>
    </lineage>
</organism>
<dbReference type="GO" id="GO:0005886">
    <property type="term" value="C:plasma membrane"/>
    <property type="evidence" value="ECO:0007669"/>
    <property type="project" value="UniProtKB-SubCell"/>
</dbReference>
<dbReference type="GO" id="GO:0022857">
    <property type="term" value="F:transmembrane transporter activity"/>
    <property type="evidence" value="ECO:0007669"/>
    <property type="project" value="InterPro"/>
</dbReference>
<dbReference type="Proteomes" id="UP000049455">
    <property type="component" value="Unassembled WGS sequence"/>
</dbReference>
<feature type="domain" description="Major facilitator superfamily (MFS) profile" evidence="7">
    <location>
        <begin position="4"/>
        <end position="386"/>
    </location>
</feature>
<feature type="transmembrane region" description="Helical" evidence="6">
    <location>
        <begin position="43"/>
        <end position="61"/>
    </location>
</feature>
<evidence type="ECO:0000256" key="4">
    <source>
        <dbReference type="ARBA" id="ARBA00022989"/>
    </source>
</evidence>
<gene>
    <name evidence="8" type="ORF">JSE7799_03480</name>
</gene>
<feature type="transmembrane region" description="Helical" evidence="6">
    <location>
        <begin position="231"/>
        <end position="255"/>
    </location>
</feature>
<accession>A0A0M7BH74</accession>
<comment type="subcellular location">
    <subcellularLocation>
        <location evidence="1">Cell membrane</location>
        <topology evidence="1">Multi-pass membrane protein</topology>
    </subcellularLocation>
</comment>
<feature type="transmembrane region" description="Helical" evidence="6">
    <location>
        <begin position="291"/>
        <end position="311"/>
    </location>
</feature>
<keyword evidence="3 6" id="KW-0812">Transmembrane</keyword>
<dbReference type="PANTHER" id="PTHR43124">
    <property type="entry name" value="PURINE EFFLUX PUMP PBUE"/>
    <property type="match status" value="1"/>
</dbReference>
<protein>
    <submittedName>
        <fullName evidence="8">D-galactonate transporter</fullName>
    </submittedName>
</protein>
<evidence type="ECO:0000313" key="9">
    <source>
        <dbReference type="Proteomes" id="UP000049455"/>
    </source>
</evidence>